<reference evidence="1" key="1">
    <citation type="submission" date="2013-05" db="EMBL/GenBank/DDBJ databases">
        <authorList>
            <person name="Harkins D.M."/>
            <person name="Durkin A.S."/>
            <person name="Brinkac L.M."/>
            <person name="Haft D.H."/>
            <person name="Selengut J.D."/>
            <person name="Sanka R."/>
            <person name="DePew J."/>
            <person name="Purushe J."/>
            <person name="Hartskeerl R.A."/>
            <person name="Ahmed A."/>
            <person name="van der Linden H."/>
            <person name="Goris M.G.A."/>
            <person name="Vinetz J.M."/>
            <person name="Sutton G.G."/>
            <person name="Nierman W.C."/>
            <person name="Fouts D.E."/>
        </authorList>
    </citation>
    <scope>NUCLEOTIDE SEQUENCE [LARGE SCALE GENOMIC DNA]</scope>
    <source>
        <strain evidence="1">5399</strain>
    </source>
</reference>
<keyword evidence="2" id="KW-1185">Reference proteome</keyword>
<organism evidence="1 2">
    <name type="scientific">Leptospira broomii serovar Hurstbridge str. 5399</name>
    <dbReference type="NCBI Taxonomy" id="1049789"/>
    <lineage>
        <taxon>Bacteria</taxon>
        <taxon>Pseudomonadati</taxon>
        <taxon>Spirochaetota</taxon>
        <taxon>Spirochaetia</taxon>
        <taxon>Leptospirales</taxon>
        <taxon>Leptospiraceae</taxon>
        <taxon>Leptospira</taxon>
    </lineage>
</organism>
<dbReference type="STRING" id="1049789.LEP1GSC050_0658"/>
<dbReference type="AlphaFoldDB" id="T0GMY0"/>
<accession>T0GMY0</accession>
<evidence type="ECO:0000313" key="1">
    <source>
        <dbReference type="EMBL" id="EQA46698.1"/>
    </source>
</evidence>
<dbReference type="Proteomes" id="UP000015454">
    <property type="component" value="Unassembled WGS sequence"/>
</dbReference>
<comment type="caution">
    <text evidence="1">The sequence shown here is derived from an EMBL/GenBank/DDBJ whole genome shotgun (WGS) entry which is preliminary data.</text>
</comment>
<dbReference type="EMBL" id="AHMO02000004">
    <property type="protein sequence ID" value="EQA46698.1"/>
    <property type="molecule type" value="Genomic_DNA"/>
</dbReference>
<evidence type="ECO:0000313" key="2">
    <source>
        <dbReference type="Proteomes" id="UP000015454"/>
    </source>
</evidence>
<protein>
    <submittedName>
        <fullName evidence="1">Uncharacterized protein</fullName>
    </submittedName>
</protein>
<gene>
    <name evidence="1" type="ORF">LEP1GSC050_0658</name>
</gene>
<sequence>MPKANSYPMMIFVKKKPNISLIRELFLLDIERLTFSKKDLGSLYYCFMEAVPALQVYLITLETLKFLLKTFVF</sequence>
<name>T0GMY0_9LEPT</name>
<proteinExistence type="predicted"/>